<protein>
    <submittedName>
        <fullName evidence="1">Uncharacterized protein</fullName>
    </submittedName>
</protein>
<reference evidence="2" key="2">
    <citation type="submission" date="2020-08" db="EMBL/GenBank/DDBJ databases">
        <title>The Agave Microbiome: Exploring the role of microbial communities in plant adaptations to desert environments.</title>
        <authorList>
            <person name="Partida-Martinez L.P."/>
        </authorList>
    </citation>
    <scope>NUCLEOTIDE SEQUENCE [LARGE SCALE GENOMIC DNA]</scope>
    <source>
        <strain evidence="2">AT2.8</strain>
    </source>
</reference>
<name>A0A852TMG2_9BACI</name>
<comment type="caution">
    <text evidence="1">The sequence shown here is derived from an EMBL/GenBank/DDBJ whole genome shotgun (WGS) entry which is preliminary data.</text>
</comment>
<dbReference type="AlphaFoldDB" id="A0A852TMG2"/>
<dbReference type="Proteomes" id="UP000548423">
    <property type="component" value="Unassembled WGS sequence"/>
</dbReference>
<dbReference type="EMBL" id="JACCBX010000015">
    <property type="protein sequence ID" value="NYE08687.1"/>
    <property type="molecule type" value="Genomic_DNA"/>
</dbReference>
<evidence type="ECO:0000313" key="2">
    <source>
        <dbReference type="Proteomes" id="UP000548423"/>
    </source>
</evidence>
<sequence length="111" mass="12673">MSNYNKEGNNILQKLKSNILICEDTVLRFKKIESPSFICSEHLKLINIFQELITAYSYQLNSINDMSEIINMDLFLNGKNMENGELEKLGPILLSILTKSSNLAFNSNIQL</sequence>
<accession>A0A852TMG2</accession>
<evidence type="ECO:0000313" key="1">
    <source>
        <dbReference type="EMBL" id="NYE08687.1"/>
    </source>
</evidence>
<proteinExistence type="predicted"/>
<gene>
    <name evidence="1" type="ORF">F4694_005536</name>
</gene>
<reference evidence="2" key="1">
    <citation type="submission" date="2020-07" db="EMBL/GenBank/DDBJ databases">
        <authorList>
            <person name="Partida-Martinez L."/>
            <person name="Huntemann M."/>
            <person name="Clum A."/>
            <person name="Wang J."/>
            <person name="Palaniappan K."/>
            <person name="Ritter S."/>
            <person name="Chen I.-M."/>
            <person name="Stamatis D."/>
            <person name="Reddy T."/>
            <person name="O'Malley R."/>
            <person name="Daum C."/>
            <person name="Shapiro N."/>
            <person name="Ivanova N."/>
            <person name="Kyrpides N."/>
            <person name="Woyke T."/>
        </authorList>
    </citation>
    <scope>NUCLEOTIDE SEQUENCE [LARGE SCALE GENOMIC DNA]</scope>
    <source>
        <strain evidence="2">AT2.8</strain>
    </source>
</reference>
<organism evidence="1 2">
    <name type="scientific">Neobacillus niacini</name>
    <dbReference type="NCBI Taxonomy" id="86668"/>
    <lineage>
        <taxon>Bacteria</taxon>
        <taxon>Bacillati</taxon>
        <taxon>Bacillota</taxon>
        <taxon>Bacilli</taxon>
        <taxon>Bacillales</taxon>
        <taxon>Bacillaceae</taxon>
        <taxon>Neobacillus</taxon>
    </lineage>
</organism>